<dbReference type="EMBL" id="SWMU01000001">
    <property type="protein sequence ID" value="TKS57064.1"/>
    <property type="molecule type" value="Genomic_DNA"/>
</dbReference>
<feature type="transmembrane region" description="Helical" evidence="5">
    <location>
        <begin position="84"/>
        <end position="100"/>
    </location>
</feature>
<feature type="transmembrane region" description="Helical" evidence="5">
    <location>
        <begin position="159"/>
        <end position="176"/>
    </location>
</feature>
<protein>
    <submittedName>
        <fullName evidence="7">O-antigen ligase family protein</fullName>
    </submittedName>
</protein>
<name>A0A4U5TU90_9FLAO</name>
<feature type="transmembrane region" description="Helical" evidence="5">
    <location>
        <begin position="225"/>
        <end position="244"/>
    </location>
</feature>
<feature type="transmembrane region" description="Helical" evidence="5">
    <location>
        <begin position="112"/>
        <end position="134"/>
    </location>
</feature>
<sequence length="401" mass="46718">MSNLISFLKTRRADEYIFYLCILLLPLNDALLVISFGVFLFFGILLNFKEKDKTPLALIITLLFLVSLVSLSYTYDFDASQRKVFKNLAFLLVPLGFYFNRISPKALNTGKFLFLVSWIIFCLASLLKLLIFWFKYPEQRPYYNFIQASMHHNYMPQDAMYICTALIFLLFSFTHWHKYLRVGISLLFFSVLLLFSVRLGILQFSCIMLIYIIINRKRLINLKNIAVLILVLILGSILITSNNYTKDKIFSTLQSLDINVGKDKTTEIAKDYHQINFRLKLWPIALDLIQERPLFGYGAGTEKGLIYKETQAKGFNLQKVHAHNQFLSMTFQYGLFGLSVFIFMLVSLFLKAISHLEYFLIFFLILTSMITDSYFDVQQGLFYFALFGSLILVHNEKSKEE</sequence>
<organism evidence="7 8">
    <name type="scientific">Mesohalobacter halotolerans</name>
    <dbReference type="NCBI Taxonomy" id="1883405"/>
    <lineage>
        <taxon>Bacteria</taxon>
        <taxon>Pseudomonadati</taxon>
        <taxon>Bacteroidota</taxon>
        <taxon>Flavobacteriia</taxon>
        <taxon>Flavobacteriales</taxon>
        <taxon>Flavobacteriaceae</taxon>
        <taxon>Mesohalobacter</taxon>
    </lineage>
</organism>
<keyword evidence="7" id="KW-0436">Ligase</keyword>
<dbReference type="InterPro" id="IPR051533">
    <property type="entry name" value="WaaL-like"/>
</dbReference>
<dbReference type="RefSeq" id="WP_138930768.1">
    <property type="nucleotide sequence ID" value="NZ_SWMU01000001.1"/>
</dbReference>
<gene>
    <name evidence="7" type="ORF">FCN74_01200</name>
</gene>
<feature type="transmembrane region" description="Helical" evidence="5">
    <location>
        <begin position="331"/>
        <end position="350"/>
    </location>
</feature>
<dbReference type="PANTHER" id="PTHR37422:SF17">
    <property type="entry name" value="O-ANTIGEN LIGASE"/>
    <property type="match status" value="1"/>
</dbReference>
<dbReference type="PANTHER" id="PTHR37422">
    <property type="entry name" value="TEICHURONIC ACID BIOSYNTHESIS PROTEIN TUAE"/>
    <property type="match status" value="1"/>
</dbReference>
<evidence type="ECO:0000256" key="4">
    <source>
        <dbReference type="ARBA" id="ARBA00023136"/>
    </source>
</evidence>
<evidence type="ECO:0000256" key="2">
    <source>
        <dbReference type="ARBA" id="ARBA00022692"/>
    </source>
</evidence>
<dbReference type="GO" id="GO:0016020">
    <property type="term" value="C:membrane"/>
    <property type="evidence" value="ECO:0007669"/>
    <property type="project" value="UniProtKB-SubCell"/>
</dbReference>
<comment type="subcellular location">
    <subcellularLocation>
        <location evidence="1">Membrane</location>
        <topology evidence="1">Multi-pass membrane protein</topology>
    </subcellularLocation>
</comment>
<feature type="transmembrane region" description="Helical" evidence="5">
    <location>
        <begin position="357"/>
        <end position="375"/>
    </location>
</feature>
<dbReference type="GO" id="GO:0016874">
    <property type="term" value="F:ligase activity"/>
    <property type="evidence" value="ECO:0007669"/>
    <property type="project" value="UniProtKB-KW"/>
</dbReference>
<evidence type="ECO:0000313" key="8">
    <source>
        <dbReference type="Proteomes" id="UP000306552"/>
    </source>
</evidence>
<feature type="transmembrane region" description="Helical" evidence="5">
    <location>
        <begin position="182"/>
        <end position="213"/>
    </location>
</feature>
<comment type="caution">
    <text evidence="7">The sequence shown here is derived from an EMBL/GenBank/DDBJ whole genome shotgun (WGS) entry which is preliminary data.</text>
</comment>
<evidence type="ECO:0000256" key="1">
    <source>
        <dbReference type="ARBA" id="ARBA00004141"/>
    </source>
</evidence>
<feature type="transmembrane region" description="Helical" evidence="5">
    <location>
        <begin position="56"/>
        <end position="75"/>
    </location>
</feature>
<keyword evidence="2 5" id="KW-0812">Transmembrane</keyword>
<dbReference type="Pfam" id="PF04932">
    <property type="entry name" value="Wzy_C"/>
    <property type="match status" value="1"/>
</dbReference>
<dbReference type="OrthoDB" id="1631746at2"/>
<feature type="domain" description="O-antigen ligase-related" evidence="6">
    <location>
        <begin position="185"/>
        <end position="342"/>
    </location>
</feature>
<evidence type="ECO:0000313" key="7">
    <source>
        <dbReference type="EMBL" id="TKS57064.1"/>
    </source>
</evidence>
<dbReference type="AlphaFoldDB" id="A0A4U5TU90"/>
<evidence type="ECO:0000256" key="3">
    <source>
        <dbReference type="ARBA" id="ARBA00022989"/>
    </source>
</evidence>
<proteinExistence type="predicted"/>
<keyword evidence="4 5" id="KW-0472">Membrane</keyword>
<evidence type="ECO:0000259" key="6">
    <source>
        <dbReference type="Pfam" id="PF04932"/>
    </source>
</evidence>
<reference evidence="7 8" key="1">
    <citation type="submission" date="2019-04" db="EMBL/GenBank/DDBJ databases">
        <title>Psychroflexus halotolerans sp. nov., isolated from a marine solar saltern.</title>
        <authorList>
            <person name="Feng X."/>
        </authorList>
    </citation>
    <scope>NUCLEOTIDE SEQUENCE [LARGE SCALE GENOMIC DNA]</scope>
    <source>
        <strain evidence="7 8">WDS2C27</strain>
    </source>
</reference>
<dbReference type="Proteomes" id="UP000306552">
    <property type="component" value="Unassembled WGS sequence"/>
</dbReference>
<keyword evidence="8" id="KW-1185">Reference proteome</keyword>
<dbReference type="InterPro" id="IPR007016">
    <property type="entry name" value="O-antigen_ligase-rel_domated"/>
</dbReference>
<keyword evidence="3 5" id="KW-1133">Transmembrane helix</keyword>
<accession>A0A4U5TU90</accession>
<evidence type="ECO:0000256" key="5">
    <source>
        <dbReference type="SAM" id="Phobius"/>
    </source>
</evidence>
<feature type="transmembrane region" description="Helical" evidence="5">
    <location>
        <begin position="16"/>
        <end position="44"/>
    </location>
</feature>